<feature type="domain" description="Signal transduction histidine kinase subgroup 3 dimerisation and phosphoacceptor" evidence="5">
    <location>
        <begin position="183"/>
        <end position="246"/>
    </location>
</feature>
<evidence type="ECO:0000256" key="3">
    <source>
        <dbReference type="ARBA" id="ARBA00023012"/>
    </source>
</evidence>
<dbReference type="GO" id="GO:0046983">
    <property type="term" value="F:protein dimerization activity"/>
    <property type="evidence" value="ECO:0007669"/>
    <property type="project" value="InterPro"/>
</dbReference>
<evidence type="ECO:0000256" key="1">
    <source>
        <dbReference type="ARBA" id="ARBA00022679"/>
    </source>
</evidence>
<evidence type="ECO:0000313" key="7">
    <source>
        <dbReference type="Proteomes" id="UP000321079"/>
    </source>
</evidence>
<dbReference type="EMBL" id="BJVA01000014">
    <property type="protein sequence ID" value="GEK96962.1"/>
    <property type="molecule type" value="Genomic_DNA"/>
</dbReference>
<keyword evidence="2 6" id="KW-0418">Kinase</keyword>
<keyword evidence="7" id="KW-1185">Reference proteome</keyword>
<dbReference type="InterPro" id="IPR050482">
    <property type="entry name" value="Sensor_HK_TwoCompSys"/>
</dbReference>
<keyword evidence="4" id="KW-1133">Transmembrane helix</keyword>
<dbReference type="OrthoDB" id="9778496at2"/>
<feature type="transmembrane region" description="Helical" evidence="4">
    <location>
        <begin position="46"/>
        <end position="66"/>
    </location>
</feature>
<evidence type="ECO:0000259" key="5">
    <source>
        <dbReference type="Pfam" id="PF07730"/>
    </source>
</evidence>
<evidence type="ECO:0000313" key="6">
    <source>
        <dbReference type="EMBL" id="GEK96962.1"/>
    </source>
</evidence>
<dbReference type="Gene3D" id="3.30.565.10">
    <property type="entry name" value="Histidine kinase-like ATPase, C-terminal domain"/>
    <property type="match status" value="1"/>
</dbReference>
<reference evidence="6 7" key="1">
    <citation type="submission" date="2019-07" db="EMBL/GenBank/DDBJ databases">
        <title>Whole genome shotgun sequence of Gluconobacter kanchanaburiensis NBRC 103587.</title>
        <authorList>
            <person name="Hosoyama A."/>
            <person name="Uohara A."/>
            <person name="Ohji S."/>
            <person name="Ichikawa N."/>
        </authorList>
    </citation>
    <scope>NUCLEOTIDE SEQUENCE [LARGE SCALE GENOMIC DNA]</scope>
    <source>
        <strain evidence="6 7">NBRC 103587</strain>
    </source>
</reference>
<comment type="caution">
    <text evidence="6">The sequence shown here is derived from an EMBL/GenBank/DDBJ whole genome shotgun (WGS) entry which is preliminary data.</text>
</comment>
<dbReference type="GO" id="GO:0016020">
    <property type="term" value="C:membrane"/>
    <property type="evidence" value="ECO:0007669"/>
    <property type="project" value="InterPro"/>
</dbReference>
<keyword evidence="3" id="KW-0902">Two-component regulatory system</keyword>
<organism evidence="6 7">
    <name type="scientific">Gluconobacter kanchanaburiensis NBRC 103587</name>
    <dbReference type="NCBI Taxonomy" id="1307948"/>
    <lineage>
        <taxon>Bacteria</taxon>
        <taxon>Pseudomonadati</taxon>
        <taxon>Pseudomonadota</taxon>
        <taxon>Alphaproteobacteria</taxon>
        <taxon>Acetobacterales</taxon>
        <taxon>Acetobacteraceae</taxon>
        <taxon>Gluconobacter</taxon>
    </lineage>
</organism>
<keyword evidence="4" id="KW-0812">Transmembrane</keyword>
<proteinExistence type="predicted"/>
<dbReference type="InterPro" id="IPR036890">
    <property type="entry name" value="HATPase_C_sf"/>
</dbReference>
<dbReference type="Pfam" id="PF07730">
    <property type="entry name" value="HisKA_3"/>
    <property type="match status" value="1"/>
</dbReference>
<dbReference type="PANTHER" id="PTHR24421">
    <property type="entry name" value="NITRATE/NITRITE SENSOR PROTEIN NARX-RELATED"/>
    <property type="match status" value="1"/>
</dbReference>
<dbReference type="Gene3D" id="1.20.5.1930">
    <property type="match status" value="1"/>
</dbReference>
<feature type="transmembrane region" description="Helical" evidence="4">
    <location>
        <begin position="141"/>
        <end position="159"/>
    </location>
</feature>
<dbReference type="InterPro" id="IPR011712">
    <property type="entry name" value="Sig_transdc_His_kin_sub3_dim/P"/>
</dbReference>
<dbReference type="PANTHER" id="PTHR24421:SF63">
    <property type="entry name" value="SENSOR HISTIDINE KINASE DESK"/>
    <property type="match status" value="1"/>
</dbReference>
<protein>
    <submittedName>
        <fullName evidence="6">Histidine kinase</fullName>
    </submittedName>
</protein>
<sequence length="374" mass="41911">MATDSLSRHLADRRTPWPHFNHYLVAYLSYLLFYPVPWLLGYHRPTLSGVMFSAAAMLLFLLVYFAPYRKDRYYGYGEIILTDLIGYACAWTRGDWQVYCIFAAGMCARLPGKRQSITMVILLQVVLIISGHFRHKTTLEVIPGAFFSIITYMGTLVQWQLGIRNFELREAQNEIRTLATTAERERIARDLHDLLGHSLTVISVKAELSERLFMADPPRARQEINEISQIARTSLREVREAVSGMNGASLLRELDRARRALHTAGITLILNDPKPSAEQPPNSVLALALREAVTNVIRHSEARTCTLTFGYDAKGQIHTFSLEDDGPIQTPRPGSALVEGNGLRGMRARLAASGGTLTISHRSQSFKLTATTLP</sequence>
<dbReference type="GO" id="GO:0000155">
    <property type="term" value="F:phosphorelay sensor kinase activity"/>
    <property type="evidence" value="ECO:0007669"/>
    <property type="project" value="InterPro"/>
</dbReference>
<evidence type="ECO:0000256" key="4">
    <source>
        <dbReference type="SAM" id="Phobius"/>
    </source>
</evidence>
<feature type="transmembrane region" description="Helical" evidence="4">
    <location>
        <begin position="20"/>
        <end position="40"/>
    </location>
</feature>
<dbReference type="SUPFAM" id="SSF55874">
    <property type="entry name" value="ATPase domain of HSP90 chaperone/DNA topoisomerase II/histidine kinase"/>
    <property type="match status" value="1"/>
</dbReference>
<accession>A0A511BB02</accession>
<keyword evidence="4" id="KW-0472">Membrane</keyword>
<gene>
    <name evidence="6" type="ORF">GKA01_21590</name>
</gene>
<keyword evidence="1" id="KW-0808">Transferase</keyword>
<dbReference type="AlphaFoldDB" id="A0A511BB02"/>
<name>A0A511BB02_9PROT</name>
<dbReference type="CDD" id="cd16917">
    <property type="entry name" value="HATPase_UhpB-NarQ-NarX-like"/>
    <property type="match status" value="1"/>
</dbReference>
<evidence type="ECO:0000256" key="2">
    <source>
        <dbReference type="ARBA" id="ARBA00022777"/>
    </source>
</evidence>
<dbReference type="Proteomes" id="UP000321079">
    <property type="component" value="Unassembled WGS sequence"/>
</dbReference>
<dbReference type="RefSeq" id="WP_146862705.1">
    <property type="nucleotide sequence ID" value="NZ_BARK01000003.1"/>
</dbReference>